<sequence>MKTVRCTKLSNNDEKKDFMKKVTILVDTREQQNSHITEVFSNLGIMFKSQKLDFGDYSFIVDGKDFSRSCVVERKADINEVYGNVTSDRERIEKELDTISRNAQQCTFMLEKCSGWEHLKGFELSEMQAGKQGRKVCNIGATVYSTLQAWRCGNRYSFSVEFVPETNRSALKILEVFFWYYHNYKKQTAPRR</sequence>
<dbReference type="AlphaFoldDB" id="A0A315YPJ2"/>
<evidence type="ECO:0000259" key="1">
    <source>
        <dbReference type="Pfam" id="PF02732"/>
    </source>
</evidence>
<dbReference type="SUPFAM" id="SSF52980">
    <property type="entry name" value="Restriction endonuclease-like"/>
    <property type="match status" value="1"/>
</dbReference>
<dbReference type="InterPro" id="IPR011335">
    <property type="entry name" value="Restrct_endonuc-II-like"/>
</dbReference>
<dbReference type="GO" id="GO:0004518">
    <property type="term" value="F:nuclease activity"/>
    <property type="evidence" value="ECO:0007669"/>
    <property type="project" value="InterPro"/>
</dbReference>
<gene>
    <name evidence="2" type="ORF">IE37_00862</name>
</gene>
<evidence type="ECO:0000313" key="3">
    <source>
        <dbReference type="Proteomes" id="UP000245720"/>
    </source>
</evidence>
<dbReference type="GO" id="GO:0003677">
    <property type="term" value="F:DNA binding"/>
    <property type="evidence" value="ECO:0007669"/>
    <property type="project" value="InterPro"/>
</dbReference>
<dbReference type="GO" id="GO:0006259">
    <property type="term" value="P:DNA metabolic process"/>
    <property type="evidence" value="ECO:0007669"/>
    <property type="project" value="UniProtKB-ARBA"/>
</dbReference>
<dbReference type="EMBL" id="QGDI01000003">
    <property type="protein sequence ID" value="PWJ13932.1"/>
    <property type="molecule type" value="Genomic_DNA"/>
</dbReference>
<proteinExistence type="predicted"/>
<feature type="domain" description="ERCC4" evidence="1">
    <location>
        <begin position="26"/>
        <end position="118"/>
    </location>
</feature>
<name>A0A315YPJ2_RUMFL</name>
<protein>
    <recommendedName>
        <fullName evidence="1">ERCC4 domain-containing protein</fullName>
    </recommendedName>
</protein>
<dbReference type="InterPro" id="IPR006166">
    <property type="entry name" value="ERCC4_domain"/>
</dbReference>
<evidence type="ECO:0000313" key="2">
    <source>
        <dbReference type="EMBL" id="PWJ13932.1"/>
    </source>
</evidence>
<dbReference type="Pfam" id="PF02732">
    <property type="entry name" value="ERCC4"/>
    <property type="match status" value="1"/>
</dbReference>
<organism evidence="2 3">
    <name type="scientific">Ruminococcus flavefaciens</name>
    <dbReference type="NCBI Taxonomy" id="1265"/>
    <lineage>
        <taxon>Bacteria</taxon>
        <taxon>Bacillati</taxon>
        <taxon>Bacillota</taxon>
        <taxon>Clostridia</taxon>
        <taxon>Eubacteriales</taxon>
        <taxon>Oscillospiraceae</taxon>
        <taxon>Ruminococcus</taxon>
    </lineage>
</organism>
<accession>A0A315YPJ2</accession>
<dbReference type="Gene3D" id="3.40.50.10130">
    <property type="match status" value="1"/>
</dbReference>
<reference evidence="2 3" key="1">
    <citation type="submission" date="2018-05" db="EMBL/GenBank/DDBJ databases">
        <title>The Hungate 1000. A catalogue of reference genomes from the rumen microbiome.</title>
        <authorList>
            <person name="Kelly W."/>
        </authorList>
    </citation>
    <scope>NUCLEOTIDE SEQUENCE [LARGE SCALE GENOMIC DNA]</scope>
    <source>
        <strain evidence="2 3">SAb67</strain>
    </source>
</reference>
<dbReference type="Proteomes" id="UP000245720">
    <property type="component" value="Unassembled WGS sequence"/>
</dbReference>
<comment type="caution">
    <text evidence="2">The sequence shown here is derived from an EMBL/GenBank/DDBJ whole genome shotgun (WGS) entry which is preliminary data.</text>
</comment>